<evidence type="ECO:0000256" key="6">
    <source>
        <dbReference type="ARBA" id="ARBA00023002"/>
    </source>
</evidence>
<dbReference type="InterPro" id="IPR002872">
    <property type="entry name" value="Proline_DH_dom"/>
</dbReference>
<evidence type="ECO:0000256" key="9">
    <source>
        <dbReference type="PIRSR" id="PIRSR000196-1"/>
    </source>
</evidence>
<gene>
    <name evidence="12" type="ORF">SAMN05443507_1055</name>
</gene>
<evidence type="ECO:0000259" key="11">
    <source>
        <dbReference type="Pfam" id="PF01619"/>
    </source>
</evidence>
<dbReference type="GO" id="GO:0004657">
    <property type="term" value="F:proline dehydrogenase activity"/>
    <property type="evidence" value="ECO:0007669"/>
    <property type="project" value="UniProtKB-EC"/>
</dbReference>
<evidence type="ECO:0000256" key="8">
    <source>
        <dbReference type="ARBA" id="ARBA00048779"/>
    </source>
</evidence>
<dbReference type="GO" id="GO:0000166">
    <property type="term" value="F:nucleotide binding"/>
    <property type="evidence" value="ECO:0007669"/>
    <property type="project" value="UniProtKB-KW"/>
</dbReference>
<protein>
    <recommendedName>
        <fullName evidence="2">proline dehydrogenase</fullName>
        <ecNumber evidence="2">1.5.5.2</ecNumber>
    </recommendedName>
</protein>
<feature type="binding site" evidence="10">
    <location>
        <begin position="186"/>
        <end position="188"/>
    </location>
    <ligand>
        <name>FAD</name>
        <dbReference type="ChEBI" id="CHEBI:57692"/>
    </ligand>
</feature>
<dbReference type="STRING" id="1830138.SAMN05443507_1055"/>
<reference evidence="13" key="1">
    <citation type="submission" date="2016-11" db="EMBL/GenBank/DDBJ databases">
        <authorList>
            <person name="Varghese N."/>
            <person name="Submissions S."/>
        </authorList>
    </citation>
    <scope>NUCLEOTIDE SEQUENCE [LARGE SCALE GENOMIC DNA]</scope>
    <source>
        <strain evidence="13">USBA-503</strain>
    </source>
</reference>
<feature type="binding site" evidence="9">
    <location>
        <position position="98"/>
    </location>
    <ligand>
        <name>substrate</name>
    </ligand>
</feature>
<keyword evidence="6" id="KW-0560">Oxidoreductase</keyword>
<evidence type="ECO:0000256" key="1">
    <source>
        <dbReference type="ARBA" id="ARBA00004739"/>
    </source>
</evidence>
<dbReference type="OrthoDB" id="9773461at2"/>
<feature type="binding site" evidence="10">
    <location>
        <position position="133"/>
    </location>
    <ligand>
        <name>FAD</name>
        <dbReference type="ChEBI" id="CHEBI:57692"/>
    </ligand>
</feature>
<dbReference type="PANTHER" id="PTHR13914">
    <property type="entry name" value="PROLINE OXIDASE"/>
    <property type="match status" value="1"/>
</dbReference>
<keyword evidence="4 10" id="KW-0547">Nucleotide-binding</keyword>
<dbReference type="PANTHER" id="PTHR13914:SF0">
    <property type="entry name" value="PROLINE DEHYDROGENASE 1, MITOCHONDRIAL"/>
    <property type="match status" value="1"/>
</dbReference>
<dbReference type="PIRSF" id="PIRSF000196">
    <property type="entry name" value="Pro_dehydrog"/>
    <property type="match status" value="1"/>
</dbReference>
<keyword evidence="7" id="KW-0642">Proline metabolism</keyword>
<evidence type="ECO:0000256" key="2">
    <source>
        <dbReference type="ARBA" id="ARBA00012695"/>
    </source>
</evidence>
<organism evidence="12 13">
    <name type="scientific">Alicyclobacillus tolerans</name>
    <dbReference type="NCBI Taxonomy" id="90970"/>
    <lineage>
        <taxon>Bacteria</taxon>
        <taxon>Bacillati</taxon>
        <taxon>Bacillota</taxon>
        <taxon>Bacilli</taxon>
        <taxon>Bacillales</taxon>
        <taxon>Alicyclobacillaceae</taxon>
        <taxon>Alicyclobacillus</taxon>
    </lineage>
</organism>
<feature type="domain" description="Proline dehydrogenase" evidence="11">
    <location>
        <begin position="44"/>
        <end position="299"/>
    </location>
</feature>
<comment type="catalytic activity">
    <reaction evidence="8">
        <text>L-proline + a quinone = (S)-1-pyrroline-5-carboxylate + a quinol + H(+)</text>
        <dbReference type="Rhea" id="RHEA:23784"/>
        <dbReference type="ChEBI" id="CHEBI:15378"/>
        <dbReference type="ChEBI" id="CHEBI:17388"/>
        <dbReference type="ChEBI" id="CHEBI:24646"/>
        <dbReference type="ChEBI" id="CHEBI:60039"/>
        <dbReference type="ChEBI" id="CHEBI:132124"/>
        <dbReference type="EC" id="1.5.5.2"/>
    </reaction>
</comment>
<proteinExistence type="predicted"/>
<dbReference type="UniPathway" id="UPA00261">
    <property type="reaction ID" value="UER00373"/>
</dbReference>
<dbReference type="Proteomes" id="UP000184016">
    <property type="component" value="Unassembled WGS sequence"/>
</dbReference>
<dbReference type="EMBL" id="FRAF01000005">
    <property type="protein sequence ID" value="SHJ88387.1"/>
    <property type="molecule type" value="Genomic_DNA"/>
</dbReference>
<dbReference type="GO" id="GO:0010133">
    <property type="term" value="P:L-proline catabolic process to L-glutamate"/>
    <property type="evidence" value="ECO:0007669"/>
    <property type="project" value="UniProtKB-UniPathway"/>
</dbReference>
<name>A0A1M6MY45_9BACL</name>
<accession>A0A1M6MY45</accession>
<dbReference type="Gene3D" id="3.20.20.220">
    <property type="match status" value="1"/>
</dbReference>
<dbReference type="InterPro" id="IPR008219">
    <property type="entry name" value="PRODH_bac_arc"/>
</dbReference>
<dbReference type="RefSeq" id="WP_072873256.1">
    <property type="nucleotide sequence ID" value="NZ_FRAF01000005.1"/>
</dbReference>
<feature type="binding site" evidence="10">
    <location>
        <begin position="225"/>
        <end position="226"/>
    </location>
    <ligand>
        <name>FAD</name>
        <dbReference type="ChEBI" id="CHEBI:57692"/>
    </ligand>
</feature>
<evidence type="ECO:0000313" key="13">
    <source>
        <dbReference type="Proteomes" id="UP000184016"/>
    </source>
</evidence>
<evidence type="ECO:0000256" key="10">
    <source>
        <dbReference type="PIRSR" id="PIRSR000196-2"/>
    </source>
</evidence>
<feature type="binding site" evidence="10">
    <location>
        <position position="200"/>
    </location>
    <ligand>
        <name>FAD</name>
        <dbReference type="ChEBI" id="CHEBI:57692"/>
    </ligand>
</feature>
<evidence type="ECO:0000256" key="4">
    <source>
        <dbReference type="ARBA" id="ARBA00022741"/>
    </source>
</evidence>
<dbReference type="AlphaFoldDB" id="A0A1M6MY45"/>
<dbReference type="InterPro" id="IPR015659">
    <property type="entry name" value="Proline_oxidase"/>
</dbReference>
<keyword evidence="5 10" id="KW-0274">FAD</keyword>
<evidence type="ECO:0000313" key="12">
    <source>
        <dbReference type="EMBL" id="SHJ88387.1"/>
    </source>
</evidence>
<dbReference type="SUPFAM" id="SSF51730">
    <property type="entry name" value="FAD-linked oxidoreductase"/>
    <property type="match status" value="1"/>
</dbReference>
<feature type="binding site" evidence="9">
    <location>
        <position position="287"/>
    </location>
    <ligand>
        <name>substrate</name>
    </ligand>
</feature>
<keyword evidence="13" id="KW-1185">Reference proteome</keyword>
<comment type="cofactor">
    <cofactor evidence="10">
        <name>FAD</name>
        <dbReference type="ChEBI" id="CHEBI:57692"/>
    </cofactor>
    <text evidence="10">Binds 1 FAD per subunit.</text>
</comment>
<dbReference type="Pfam" id="PF01619">
    <property type="entry name" value="Pro_dh"/>
    <property type="match status" value="1"/>
</dbReference>
<evidence type="ECO:0000256" key="7">
    <source>
        <dbReference type="ARBA" id="ARBA00023062"/>
    </source>
</evidence>
<evidence type="ECO:0000256" key="3">
    <source>
        <dbReference type="ARBA" id="ARBA00022630"/>
    </source>
</evidence>
<sequence>MEALMRNTFLFLAKNRAANKAAQAYGMRLGASRFVAGDNIENAIQKVRDFNRRGIVATLDHLGEFVFSEEEARMAADECVAALDAIGAAGVQSHLSLKMTQLGLDISQDLCLDNMHRILDTAKKHGNFVRIDMEDYAHNEISIDIFKRLRAEYGETVGLVIQAYLYKSAQDIEDLNVFHPNLRLVKGAYKEPESVAFPKKEDVDANYIRIIERHLTLGNYAAVASHDEKIIEHVKRFTAEHQIPRQQFEFQMLYGIRSDLQDQLAAEGYTVRVYIPYGTDWYGYFMRRLAERPANVGFVLKSMLKG</sequence>
<keyword evidence="3" id="KW-0285">Flavoprotein</keyword>
<evidence type="ECO:0000256" key="5">
    <source>
        <dbReference type="ARBA" id="ARBA00022827"/>
    </source>
</evidence>
<dbReference type="InterPro" id="IPR029041">
    <property type="entry name" value="FAD-linked_oxidoreductase-like"/>
</dbReference>
<feature type="binding site" evidence="9">
    <location>
        <position position="288"/>
    </location>
    <ligand>
        <name>substrate</name>
    </ligand>
</feature>
<dbReference type="EC" id="1.5.5.2" evidence="2"/>
<feature type="binding site" evidence="10">
    <location>
        <position position="162"/>
    </location>
    <ligand>
        <name>FAD</name>
        <dbReference type="ChEBI" id="CHEBI:57692"/>
    </ligand>
</feature>
<comment type="pathway">
    <text evidence="1">Amino-acid degradation; L-proline degradation into L-glutamate; L-glutamate from L-proline: step 1/2.</text>
</comment>